<keyword evidence="2" id="KW-1185">Reference proteome</keyword>
<reference evidence="1 2" key="1">
    <citation type="journal article" date="2011" name="Stand. Genomic Sci.">
        <title>Non-contiguous finished genome sequence and contextual data of the filamentous soil bacterium Ktedonobacter racemifer type strain (SOSP1-21).</title>
        <authorList>
            <person name="Chang Y.J."/>
            <person name="Land M."/>
            <person name="Hauser L."/>
            <person name="Chertkov O."/>
            <person name="Del Rio T.G."/>
            <person name="Nolan M."/>
            <person name="Copeland A."/>
            <person name="Tice H."/>
            <person name="Cheng J.F."/>
            <person name="Lucas S."/>
            <person name="Han C."/>
            <person name="Goodwin L."/>
            <person name="Pitluck S."/>
            <person name="Ivanova N."/>
            <person name="Ovchinikova G."/>
            <person name="Pati A."/>
            <person name="Chen A."/>
            <person name="Palaniappan K."/>
            <person name="Mavromatis K."/>
            <person name="Liolios K."/>
            <person name="Brettin T."/>
            <person name="Fiebig A."/>
            <person name="Rohde M."/>
            <person name="Abt B."/>
            <person name="Goker M."/>
            <person name="Detter J.C."/>
            <person name="Woyke T."/>
            <person name="Bristow J."/>
            <person name="Eisen J.A."/>
            <person name="Markowitz V."/>
            <person name="Hugenholtz P."/>
            <person name="Kyrpides N.C."/>
            <person name="Klenk H.P."/>
            <person name="Lapidus A."/>
        </authorList>
    </citation>
    <scope>NUCLEOTIDE SEQUENCE [LARGE SCALE GENOMIC DNA]</scope>
    <source>
        <strain evidence="2">DSM 44963</strain>
    </source>
</reference>
<organism evidence="1 2">
    <name type="scientific">Ktedonobacter racemifer DSM 44963</name>
    <dbReference type="NCBI Taxonomy" id="485913"/>
    <lineage>
        <taxon>Bacteria</taxon>
        <taxon>Bacillati</taxon>
        <taxon>Chloroflexota</taxon>
        <taxon>Ktedonobacteria</taxon>
        <taxon>Ktedonobacterales</taxon>
        <taxon>Ktedonobacteraceae</taxon>
        <taxon>Ktedonobacter</taxon>
    </lineage>
</organism>
<dbReference type="RefSeq" id="WP_007917154.1">
    <property type="nucleotide sequence ID" value="NZ_ADVG01000003.1"/>
</dbReference>
<accession>D6TYN9</accession>
<dbReference type="AlphaFoldDB" id="D6TYN9"/>
<gene>
    <name evidence="1" type="ORF">Krac_6271</name>
</gene>
<comment type="caution">
    <text evidence="1">The sequence shown here is derived from an EMBL/GenBank/DDBJ whole genome shotgun (WGS) entry which is preliminary data.</text>
</comment>
<dbReference type="Proteomes" id="UP000004508">
    <property type="component" value="Unassembled WGS sequence"/>
</dbReference>
<sequence>MAKQLRVALEIGPKGKKVVAVAPDWPGLERGAKTGEAALERLQSYLPRYAQVAKLAGMDAEFATLSTLDVVEHYPGMSSTDFWSISFACSSIDKQDLSSEALERELTLMQACWAFFDDVRGRVSADMRKGPRGGGRDRDHIVGHTIRAEQQWAEKVGVYTLQSAILNDESLQAHRDAYYSAIRAFHAEGKMARTWPLRYLIRHTAFHTLDHAWEMEDKDLTAGVR</sequence>
<proteinExistence type="predicted"/>
<dbReference type="EMBL" id="ADVG01000003">
    <property type="protein sequence ID" value="EFH85114.1"/>
    <property type="molecule type" value="Genomic_DNA"/>
</dbReference>
<dbReference type="OrthoDB" id="3390394at2"/>
<dbReference type="InParanoid" id="D6TYN9"/>
<name>D6TYN9_KTERA</name>
<evidence type="ECO:0000313" key="2">
    <source>
        <dbReference type="Proteomes" id="UP000004508"/>
    </source>
</evidence>
<evidence type="ECO:0000313" key="1">
    <source>
        <dbReference type="EMBL" id="EFH85114.1"/>
    </source>
</evidence>
<protein>
    <submittedName>
        <fullName evidence="1">Uncharacterized protein</fullName>
    </submittedName>
</protein>